<proteinExistence type="predicted"/>
<feature type="compositionally biased region" description="Basic and acidic residues" evidence="1">
    <location>
        <begin position="254"/>
        <end position="266"/>
    </location>
</feature>
<organism evidence="2 3">
    <name type="scientific">Micromonas commoda (strain RCC299 / NOUM17 / CCMP2709)</name>
    <name type="common">Picoplanktonic green alga</name>
    <dbReference type="NCBI Taxonomy" id="296587"/>
    <lineage>
        <taxon>Eukaryota</taxon>
        <taxon>Viridiplantae</taxon>
        <taxon>Chlorophyta</taxon>
        <taxon>Mamiellophyceae</taxon>
        <taxon>Mamiellales</taxon>
        <taxon>Mamiellaceae</taxon>
        <taxon>Micromonas</taxon>
    </lineage>
</organism>
<evidence type="ECO:0000256" key="1">
    <source>
        <dbReference type="SAM" id="MobiDB-lite"/>
    </source>
</evidence>
<dbReference type="RefSeq" id="XP_002508923.1">
    <property type="nucleotide sequence ID" value="XM_002508877.1"/>
</dbReference>
<dbReference type="EMBL" id="CP001577">
    <property type="protein sequence ID" value="ACO70181.1"/>
    <property type="molecule type" value="Genomic_DNA"/>
</dbReference>
<evidence type="ECO:0000313" key="2">
    <source>
        <dbReference type="EMBL" id="ACO70181.1"/>
    </source>
</evidence>
<name>C1FIJ8_MICCC</name>
<feature type="compositionally biased region" description="Gly residues" evidence="1">
    <location>
        <begin position="449"/>
        <end position="460"/>
    </location>
</feature>
<protein>
    <submittedName>
        <fullName evidence="2">Uncharacterized protein</fullName>
    </submittedName>
</protein>
<dbReference type="InParanoid" id="C1FIJ8"/>
<feature type="compositionally biased region" description="Acidic residues" evidence="1">
    <location>
        <begin position="267"/>
        <end position="290"/>
    </location>
</feature>
<gene>
    <name evidence="2" type="ORF">MICPUN_63323</name>
</gene>
<feature type="compositionally biased region" description="Polar residues" evidence="1">
    <location>
        <begin position="363"/>
        <end position="373"/>
    </location>
</feature>
<dbReference type="OrthoDB" id="8064436at2759"/>
<dbReference type="Gene3D" id="1.20.5.370">
    <property type="match status" value="1"/>
</dbReference>
<feature type="region of interest" description="Disordered" evidence="1">
    <location>
        <begin position="1"/>
        <end position="35"/>
    </location>
</feature>
<feature type="compositionally biased region" description="Gly residues" evidence="1">
    <location>
        <begin position="423"/>
        <end position="438"/>
    </location>
</feature>
<dbReference type="AlphaFoldDB" id="C1FIJ8"/>
<dbReference type="InterPro" id="IPR014751">
    <property type="entry name" value="XRCC4-like_C"/>
</dbReference>
<sequence length="488" mass="51372">MAATAEREEETIVERTLKGLGVDNGPDGRGDDPPPELLVKVKWRPETLDFDLRVAGDVGGDGTGDGTGDGAGRDVFFTAMNVRAPPNAPGTAEEWYTRARQALTGPKWRAHRHFSFTLDRAGAGASTEATFKWSWHEPTCRTDPMPACVTAAAKGTRRIGVARMRGEAFVASNRHRIFASFATKQLETRDERLAQLERECESLRNTLHTARCDLERAVEFKEAAERDNTRRFAVLLNAQKVRLREQHELLEAARAENDDLRARVEETESPGDEGTDDGGESEPDTDEEEATAATFIARANDRLRQPTAAVHRRGSKATSPAARAAKRVRGFADDASHQPPRAGSSQPPSQKSARSDKGVGDARNQSQNQNQSLHPLDDIFGSFGIPPAGGDVAGSIPGAAADDDFGVDADVSQTLTSASARLAGGGVGGGVGGVGGSAGASRRTSAAAAGGGGGGGGGRGGRGRGRPRQAGGKNPLEDINSLLGDDGI</sequence>
<dbReference type="GeneID" id="8248067"/>
<evidence type="ECO:0000313" key="3">
    <source>
        <dbReference type="Proteomes" id="UP000002009"/>
    </source>
</evidence>
<dbReference type="KEGG" id="mis:MICPUN_63323"/>
<feature type="region of interest" description="Disordered" evidence="1">
    <location>
        <begin position="254"/>
        <end position="405"/>
    </location>
</feature>
<feature type="region of interest" description="Disordered" evidence="1">
    <location>
        <begin position="420"/>
        <end position="488"/>
    </location>
</feature>
<dbReference type="Proteomes" id="UP000002009">
    <property type="component" value="Chromosome 12"/>
</dbReference>
<dbReference type="OMA" id="WHERAVM"/>
<keyword evidence="3" id="KW-1185">Reference proteome</keyword>
<dbReference type="SUPFAM" id="SSF58022">
    <property type="entry name" value="XRCC4, C-terminal oligomerization domain"/>
    <property type="match status" value="1"/>
</dbReference>
<feature type="compositionally biased region" description="Low complexity" evidence="1">
    <location>
        <begin position="439"/>
        <end position="448"/>
    </location>
</feature>
<reference evidence="2 3" key="1">
    <citation type="journal article" date="2009" name="Science">
        <title>Green evolution and dynamic adaptations revealed by genomes of the marine picoeukaryotes Micromonas.</title>
        <authorList>
            <person name="Worden A.Z."/>
            <person name="Lee J.H."/>
            <person name="Mock T."/>
            <person name="Rouze P."/>
            <person name="Simmons M.P."/>
            <person name="Aerts A.L."/>
            <person name="Allen A.E."/>
            <person name="Cuvelier M.L."/>
            <person name="Derelle E."/>
            <person name="Everett M.V."/>
            <person name="Foulon E."/>
            <person name="Grimwood J."/>
            <person name="Gundlach H."/>
            <person name="Henrissat B."/>
            <person name="Napoli C."/>
            <person name="McDonald S.M."/>
            <person name="Parker M.S."/>
            <person name="Rombauts S."/>
            <person name="Salamov A."/>
            <person name="Von Dassow P."/>
            <person name="Badger J.H."/>
            <person name="Coutinho P.M."/>
            <person name="Demir E."/>
            <person name="Dubchak I."/>
            <person name="Gentemann C."/>
            <person name="Eikrem W."/>
            <person name="Gready J.E."/>
            <person name="John U."/>
            <person name="Lanier W."/>
            <person name="Lindquist E.A."/>
            <person name="Lucas S."/>
            <person name="Mayer K.F."/>
            <person name="Moreau H."/>
            <person name="Not F."/>
            <person name="Otillar R."/>
            <person name="Panaud O."/>
            <person name="Pangilinan J."/>
            <person name="Paulsen I."/>
            <person name="Piegu B."/>
            <person name="Poliakov A."/>
            <person name="Robbens S."/>
            <person name="Schmutz J."/>
            <person name="Toulza E."/>
            <person name="Wyss T."/>
            <person name="Zelensky A."/>
            <person name="Zhou K."/>
            <person name="Armbrust E.V."/>
            <person name="Bhattacharya D."/>
            <person name="Goodenough U.W."/>
            <person name="Van de Peer Y."/>
            <person name="Grigoriev I.V."/>
        </authorList>
    </citation>
    <scope>NUCLEOTIDE SEQUENCE [LARGE SCALE GENOMIC DNA]</scope>
    <source>
        <strain evidence="3">RCC299 / NOUM17</strain>
    </source>
</reference>
<feature type="compositionally biased region" description="Polar residues" evidence="1">
    <location>
        <begin position="343"/>
        <end position="352"/>
    </location>
</feature>
<accession>C1FIJ8</accession>